<keyword evidence="2" id="KW-1185">Reference proteome</keyword>
<protein>
    <submittedName>
        <fullName evidence="1">Uncharacterized protein</fullName>
    </submittedName>
</protein>
<dbReference type="KEGG" id="vg:55005480"/>
<organism evidence="1 2">
    <name type="scientific">Lactobacillus phage Iacchus</name>
    <dbReference type="NCBI Taxonomy" id="2315483"/>
    <lineage>
        <taxon>Viruses</taxon>
        <taxon>Duplodnaviria</taxon>
        <taxon>Heunggongvirae</taxon>
        <taxon>Uroviricota</taxon>
        <taxon>Caudoviricetes</taxon>
        <taxon>Herelleviridae</taxon>
        <taxon>Harbinvirus</taxon>
        <taxon>Harbinvirus iacchus</taxon>
    </lineage>
</organism>
<accession>A0A3S7UP04</accession>
<reference evidence="1 2" key="1">
    <citation type="submission" date="2018-08" db="EMBL/GenBank/DDBJ databases">
        <title>Lactobacillus phages that infect wine-derived L. plantarum strains.</title>
        <authorList>
            <person name="Kyrkou I."/>
            <person name="Byth Carstens A."/>
            <person name="Ellegaard-Jensen L."/>
            <person name="Kot W."/>
            <person name="Hestbjerg Hansen L."/>
        </authorList>
    </citation>
    <scope>NUCLEOTIDE SEQUENCE [LARGE SCALE GENOMIC DNA]</scope>
</reference>
<dbReference type="Proteomes" id="UP000273551">
    <property type="component" value="Segment"/>
</dbReference>
<dbReference type="RefSeq" id="YP_009814350.1">
    <property type="nucleotide sequence ID" value="NC_048084.1"/>
</dbReference>
<dbReference type="GeneID" id="55005480"/>
<name>A0A3S7UP04_9CAUD</name>
<sequence>MKMTTEIKHKYYEFNEPENDYYALIAANSQGEAWADYYEDVVGKDYDDDASCKEVSSPYAWNTLINAADYNENTLEELIKQFEQYGLLLISSDLG</sequence>
<evidence type="ECO:0000313" key="1">
    <source>
        <dbReference type="EMBL" id="AYH92027.1"/>
    </source>
</evidence>
<dbReference type="EMBL" id="MH809529">
    <property type="protein sequence ID" value="AYH92027.1"/>
    <property type="molecule type" value="Genomic_DNA"/>
</dbReference>
<evidence type="ECO:0000313" key="2">
    <source>
        <dbReference type="Proteomes" id="UP000273551"/>
    </source>
</evidence>
<proteinExistence type="predicted"/>